<organism evidence="9 10">
    <name type="scientific">Daejeonella rubra</name>
    <dbReference type="NCBI Taxonomy" id="990371"/>
    <lineage>
        <taxon>Bacteria</taxon>
        <taxon>Pseudomonadati</taxon>
        <taxon>Bacteroidota</taxon>
        <taxon>Sphingobacteriia</taxon>
        <taxon>Sphingobacteriales</taxon>
        <taxon>Sphingobacteriaceae</taxon>
        <taxon>Daejeonella</taxon>
    </lineage>
</organism>
<dbReference type="STRING" id="990371.SAMN05421813_105151"/>
<dbReference type="InterPro" id="IPR036890">
    <property type="entry name" value="HATPase_C_sf"/>
</dbReference>
<keyword evidence="10" id="KW-1185">Reference proteome</keyword>
<dbReference type="OrthoDB" id="943406at2"/>
<keyword evidence="6" id="KW-0802">TPR repeat</keyword>
<evidence type="ECO:0000256" key="2">
    <source>
        <dbReference type="ARBA" id="ARBA00012438"/>
    </source>
</evidence>
<dbReference type="InterPro" id="IPR003594">
    <property type="entry name" value="HATPase_dom"/>
</dbReference>
<feature type="transmembrane region" description="Helical" evidence="7">
    <location>
        <begin position="328"/>
        <end position="348"/>
    </location>
</feature>
<dbReference type="Pfam" id="PF02518">
    <property type="entry name" value="HATPase_c"/>
    <property type="match status" value="1"/>
</dbReference>
<dbReference type="GO" id="GO:0004673">
    <property type="term" value="F:protein histidine kinase activity"/>
    <property type="evidence" value="ECO:0007669"/>
    <property type="project" value="UniProtKB-EC"/>
</dbReference>
<dbReference type="SUPFAM" id="SSF48452">
    <property type="entry name" value="TPR-like"/>
    <property type="match status" value="2"/>
</dbReference>
<feature type="domain" description="Histidine kinase/HSP90-like ATPase" evidence="8">
    <location>
        <begin position="466"/>
        <end position="536"/>
    </location>
</feature>
<dbReference type="SUPFAM" id="SSF55874">
    <property type="entry name" value="ATPase domain of HSP90 chaperone/DNA topoisomerase II/histidine kinase"/>
    <property type="match status" value="1"/>
</dbReference>
<evidence type="ECO:0000256" key="3">
    <source>
        <dbReference type="ARBA" id="ARBA00022679"/>
    </source>
</evidence>
<keyword evidence="7" id="KW-0812">Transmembrane</keyword>
<dbReference type="InterPro" id="IPR050482">
    <property type="entry name" value="Sensor_HK_TwoCompSys"/>
</dbReference>
<sequence>MKLSSIPLFFIVFCCACSNKPSPEKNNNPYYKSAYKHRDEGRKDSAFLYFSKARDQFIQEKDSLKAAGCMVNMAIIATDQGDLFGGQELSLNAVSYFDEKNPEQHPYILSNYNNLGIASSNLKQYSKAIEFYNKSLEFIADSSYMLIVKNNIANAHRKNEDFSTALAIYKTILIQEKNPVNYARVLSNYAFTKWLENPNHNSAKELNEALNIRVEQKDLWGQNASYAHLADYYKKKRPDSALFHAKKMYQIASNLNSADDRMEAIQKLIPLSDVQDARIYFDQYRILEDSIQNARNNAKNQFALIRYETEKHKADNLILKAQRTVRNLWIISLTILLVAGGVFSVFWYKRRKKRLELSAKNAIQEGQLKTSKKVHDVVANGIYRIMAEIENNKEIEHEKILDEMEILYERSRDISYDDVIKEEKKRNFQEIIRQLLVSFASVETKVLIVGNTDEVWENLPEQEKYELKQVLQELMVNMRKHSQASSVAIRFERKANEIRIYYTDNGIGISEGILFKNGLTNTGNRINSIGGNINFGTGTTGGLNIQLQIPVKI</sequence>
<dbReference type="InterPro" id="IPR011990">
    <property type="entry name" value="TPR-like_helical_dom_sf"/>
</dbReference>
<dbReference type="CDD" id="cd16917">
    <property type="entry name" value="HATPase_UhpB-NarQ-NarX-like"/>
    <property type="match status" value="1"/>
</dbReference>
<protein>
    <recommendedName>
        <fullName evidence="2">histidine kinase</fullName>
        <ecNumber evidence="2">2.7.13.3</ecNumber>
    </recommendedName>
</protein>
<keyword evidence="7" id="KW-1133">Transmembrane helix</keyword>
<dbReference type="InterPro" id="IPR019734">
    <property type="entry name" value="TPR_rpt"/>
</dbReference>
<dbReference type="SMART" id="SM00028">
    <property type="entry name" value="TPR"/>
    <property type="match status" value="2"/>
</dbReference>
<evidence type="ECO:0000256" key="7">
    <source>
        <dbReference type="SAM" id="Phobius"/>
    </source>
</evidence>
<name>A0A1G9Q7H1_9SPHI</name>
<dbReference type="PANTHER" id="PTHR24421">
    <property type="entry name" value="NITRATE/NITRITE SENSOR PROTEIN NARX-RELATED"/>
    <property type="match status" value="1"/>
</dbReference>
<evidence type="ECO:0000313" key="10">
    <source>
        <dbReference type="Proteomes" id="UP000199226"/>
    </source>
</evidence>
<dbReference type="AlphaFoldDB" id="A0A1G9Q7H1"/>
<dbReference type="EMBL" id="FNHH01000005">
    <property type="protein sequence ID" value="SDM06890.1"/>
    <property type="molecule type" value="Genomic_DNA"/>
</dbReference>
<dbReference type="PROSITE" id="PS50005">
    <property type="entry name" value="TPR"/>
    <property type="match status" value="1"/>
</dbReference>
<reference evidence="10" key="1">
    <citation type="submission" date="2016-10" db="EMBL/GenBank/DDBJ databases">
        <authorList>
            <person name="Varghese N."/>
            <person name="Submissions S."/>
        </authorList>
    </citation>
    <scope>NUCLEOTIDE SEQUENCE [LARGE SCALE GENOMIC DNA]</scope>
    <source>
        <strain evidence="10">DSM 24536</strain>
    </source>
</reference>
<dbReference type="Proteomes" id="UP000199226">
    <property type="component" value="Unassembled WGS sequence"/>
</dbReference>
<keyword evidence="7" id="KW-0472">Membrane</keyword>
<feature type="repeat" description="TPR" evidence="6">
    <location>
        <begin position="109"/>
        <end position="142"/>
    </location>
</feature>
<comment type="catalytic activity">
    <reaction evidence="1">
        <text>ATP + protein L-histidine = ADP + protein N-phospho-L-histidine.</text>
        <dbReference type="EC" id="2.7.13.3"/>
    </reaction>
</comment>
<keyword evidence="3" id="KW-0808">Transferase</keyword>
<accession>A0A1G9Q7H1</accession>
<dbReference type="EC" id="2.7.13.3" evidence="2"/>
<gene>
    <name evidence="9" type="ORF">SAMN05421813_105151</name>
</gene>
<dbReference type="PANTHER" id="PTHR24421:SF10">
    <property type="entry name" value="NITRATE_NITRITE SENSOR PROTEIN NARQ"/>
    <property type="match status" value="1"/>
</dbReference>
<evidence type="ECO:0000256" key="5">
    <source>
        <dbReference type="ARBA" id="ARBA00023012"/>
    </source>
</evidence>
<evidence type="ECO:0000256" key="1">
    <source>
        <dbReference type="ARBA" id="ARBA00000085"/>
    </source>
</evidence>
<evidence type="ECO:0000256" key="4">
    <source>
        <dbReference type="ARBA" id="ARBA00022777"/>
    </source>
</evidence>
<evidence type="ECO:0000313" key="9">
    <source>
        <dbReference type="EMBL" id="SDM06890.1"/>
    </source>
</evidence>
<proteinExistence type="predicted"/>
<evidence type="ECO:0000259" key="8">
    <source>
        <dbReference type="Pfam" id="PF02518"/>
    </source>
</evidence>
<dbReference type="GO" id="GO:0000160">
    <property type="term" value="P:phosphorelay signal transduction system"/>
    <property type="evidence" value="ECO:0007669"/>
    <property type="project" value="UniProtKB-KW"/>
</dbReference>
<dbReference type="RefSeq" id="WP_090701576.1">
    <property type="nucleotide sequence ID" value="NZ_FNHH01000005.1"/>
</dbReference>
<keyword evidence="4 9" id="KW-0418">Kinase</keyword>
<keyword evidence="5" id="KW-0902">Two-component regulatory system</keyword>
<dbReference type="Gene3D" id="1.25.40.10">
    <property type="entry name" value="Tetratricopeptide repeat domain"/>
    <property type="match status" value="1"/>
</dbReference>
<dbReference type="Gene3D" id="3.30.565.10">
    <property type="entry name" value="Histidine kinase-like ATPase, C-terminal domain"/>
    <property type="match status" value="1"/>
</dbReference>
<evidence type="ECO:0000256" key="6">
    <source>
        <dbReference type="PROSITE-ProRule" id="PRU00339"/>
    </source>
</evidence>